<dbReference type="GeneID" id="93528154"/>
<accession>A0A9Q6Z4Q2</accession>
<gene>
    <name evidence="1" type="ORF">I6I88_10830</name>
</gene>
<reference evidence="1 2" key="1">
    <citation type="submission" date="2021-01" db="EMBL/GenBank/DDBJ databases">
        <title>FDA dAtabase for Regulatory Grade micrObial Sequences (FDA-ARGOS): Supporting development and validation of Infectious Disease Dx tests.</title>
        <authorList>
            <person name="Sproer C."/>
            <person name="Gronow S."/>
            <person name="Severitt S."/>
            <person name="Schroder I."/>
            <person name="Tallon L."/>
            <person name="Sadzewicz L."/>
            <person name="Zhao X."/>
            <person name="Boylan J."/>
            <person name="Ott S."/>
            <person name="Bowen H."/>
            <person name="Vavikolanu K."/>
            <person name="Mehta A."/>
            <person name="Aluvathingal J."/>
            <person name="Nadendla S."/>
            <person name="Lowell S."/>
            <person name="Myers T."/>
            <person name="Yan Y."/>
            <person name="Sichtig H."/>
        </authorList>
    </citation>
    <scope>NUCLEOTIDE SEQUENCE [LARGE SCALE GENOMIC DNA]</scope>
    <source>
        <strain evidence="1 2">FDAARGOS_1131</strain>
    </source>
</reference>
<dbReference type="Gene3D" id="2.180.10.10">
    <property type="entry name" value="RHS repeat-associated core"/>
    <property type="match status" value="1"/>
</dbReference>
<evidence type="ECO:0000313" key="2">
    <source>
        <dbReference type="Proteomes" id="UP000596202"/>
    </source>
</evidence>
<dbReference type="RefSeq" id="WP_002985817.1">
    <property type="nucleotide sequence ID" value="NZ_CP068108.1"/>
</dbReference>
<organism evidence="1 2">
    <name type="scientific">Myroides odoratus</name>
    <name type="common">Flavobacterium odoratum</name>
    <dbReference type="NCBI Taxonomy" id="256"/>
    <lineage>
        <taxon>Bacteria</taxon>
        <taxon>Pseudomonadati</taxon>
        <taxon>Bacteroidota</taxon>
        <taxon>Flavobacteriia</taxon>
        <taxon>Flavobacteriales</taxon>
        <taxon>Flavobacteriaceae</taxon>
        <taxon>Myroides</taxon>
    </lineage>
</organism>
<protein>
    <submittedName>
        <fullName evidence="1">Type IV secretion protein Rhs</fullName>
    </submittedName>
</protein>
<dbReference type="AlphaFoldDB" id="A0A9Q6Z4Q2"/>
<dbReference type="Proteomes" id="UP000596202">
    <property type="component" value="Chromosome"/>
</dbReference>
<dbReference type="EMBL" id="CP068108">
    <property type="protein sequence ID" value="QQT98716.1"/>
    <property type="molecule type" value="Genomic_DNA"/>
</dbReference>
<dbReference type="OrthoDB" id="2972467at2"/>
<name>A0A9Q6Z4Q2_MYROD</name>
<sequence length="235" mass="26290">MSVFLSVDPLAEDFPGWTPYHYVHNNPINLIDPTGMKGEDWYMNNETKKVTWIDGSKNVKGHTNLGYSYSDQSYGENKTDHLVMDGSTRQITVNGNVIADFNKRGSNKQDGVMVWGMGADPMDSAIGRDRGQGSIEVGDSDVNAFYALMNKVLSYFKDEGIKRNTSEESVNILPMSTKSKSTTVSRSVYSVVKGDAYNKNRVHKAVKDTVINEGNEDFVKQLDKRDSIRVNSKIR</sequence>
<evidence type="ECO:0000313" key="1">
    <source>
        <dbReference type="EMBL" id="QQT98716.1"/>
    </source>
</evidence>
<proteinExistence type="predicted"/>